<organism evidence="2 3">
    <name type="scientific">Trema orientale</name>
    <name type="common">Charcoal tree</name>
    <name type="synonym">Celtis orientalis</name>
    <dbReference type="NCBI Taxonomy" id="63057"/>
    <lineage>
        <taxon>Eukaryota</taxon>
        <taxon>Viridiplantae</taxon>
        <taxon>Streptophyta</taxon>
        <taxon>Embryophyta</taxon>
        <taxon>Tracheophyta</taxon>
        <taxon>Spermatophyta</taxon>
        <taxon>Magnoliopsida</taxon>
        <taxon>eudicotyledons</taxon>
        <taxon>Gunneridae</taxon>
        <taxon>Pentapetalae</taxon>
        <taxon>rosids</taxon>
        <taxon>fabids</taxon>
        <taxon>Rosales</taxon>
        <taxon>Cannabaceae</taxon>
        <taxon>Trema</taxon>
    </lineage>
</organism>
<accession>A0A2P5F088</accession>
<evidence type="ECO:0000256" key="1">
    <source>
        <dbReference type="SAM" id="MobiDB-lite"/>
    </source>
</evidence>
<name>A0A2P5F088_TREOI</name>
<evidence type="ECO:0000313" key="3">
    <source>
        <dbReference type="Proteomes" id="UP000237000"/>
    </source>
</evidence>
<dbReference type="Proteomes" id="UP000237000">
    <property type="component" value="Unassembled WGS sequence"/>
</dbReference>
<reference evidence="3" key="1">
    <citation type="submission" date="2016-06" db="EMBL/GenBank/DDBJ databases">
        <title>Parallel loss of symbiosis genes in relatives of nitrogen-fixing non-legume Parasponia.</title>
        <authorList>
            <person name="Van Velzen R."/>
            <person name="Holmer R."/>
            <person name="Bu F."/>
            <person name="Rutten L."/>
            <person name="Van Zeijl A."/>
            <person name="Liu W."/>
            <person name="Santuari L."/>
            <person name="Cao Q."/>
            <person name="Sharma T."/>
            <person name="Shen D."/>
            <person name="Roswanjaya Y."/>
            <person name="Wardhani T."/>
            <person name="Kalhor M.S."/>
            <person name="Jansen J."/>
            <person name="Van den Hoogen J."/>
            <person name="Gungor B."/>
            <person name="Hartog M."/>
            <person name="Hontelez J."/>
            <person name="Verver J."/>
            <person name="Yang W.-C."/>
            <person name="Schijlen E."/>
            <person name="Repin R."/>
            <person name="Schilthuizen M."/>
            <person name="Schranz E."/>
            <person name="Heidstra R."/>
            <person name="Miyata K."/>
            <person name="Fedorova E."/>
            <person name="Kohlen W."/>
            <person name="Bisseling T."/>
            <person name="Smit S."/>
            <person name="Geurts R."/>
        </authorList>
    </citation>
    <scope>NUCLEOTIDE SEQUENCE [LARGE SCALE GENOMIC DNA]</scope>
    <source>
        <strain evidence="3">cv. RG33-2</strain>
    </source>
</reference>
<evidence type="ECO:0000313" key="2">
    <source>
        <dbReference type="EMBL" id="PON91185.1"/>
    </source>
</evidence>
<feature type="compositionally biased region" description="Basic and acidic residues" evidence="1">
    <location>
        <begin position="95"/>
        <end position="108"/>
    </location>
</feature>
<feature type="region of interest" description="Disordered" evidence="1">
    <location>
        <begin position="94"/>
        <end position="118"/>
    </location>
</feature>
<dbReference type="AlphaFoldDB" id="A0A2P5F088"/>
<dbReference type="EMBL" id="JXTC01000076">
    <property type="protein sequence ID" value="PON91185.1"/>
    <property type="molecule type" value="Genomic_DNA"/>
</dbReference>
<keyword evidence="3" id="KW-1185">Reference proteome</keyword>
<gene>
    <name evidence="2" type="ORF">TorRG33x02_130010</name>
</gene>
<sequence length="118" mass="13227">MQIRKTIVDSSSDKRLLLSKTPKPKDTLISVIFGAHPTLSTIDHLFRSRDPPPHAGVTSIDSMNFPMNLFFSGNVKEEFECIFCKAVEFCTGDELNEKPKNGSSDDVRWQPPKVENSS</sequence>
<dbReference type="InParanoid" id="A0A2P5F088"/>
<comment type="caution">
    <text evidence="2">The sequence shown here is derived from an EMBL/GenBank/DDBJ whole genome shotgun (WGS) entry which is preliminary data.</text>
</comment>
<proteinExistence type="predicted"/>
<protein>
    <submittedName>
        <fullName evidence="2">Uncharacterized protein</fullName>
    </submittedName>
</protein>